<name>W9PM94_FUSOX</name>
<dbReference type="OrthoDB" id="4688861at2759"/>
<evidence type="ECO:0000259" key="1">
    <source>
        <dbReference type="Pfam" id="PF20183"/>
    </source>
</evidence>
<dbReference type="EMBL" id="JH650971">
    <property type="protein sequence ID" value="EXA44156.1"/>
    <property type="molecule type" value="Genomic_DNA"/>
</dbReference>
<proteinExistence type="predicted"/>
<feature type="domain" description="DUF6546" evidence="1">
    <location>
        <begin position="252"/>
        <end position="451"/>
    </location>
</feature>
<dbReference type="HOGENOM" id="CLU_023464_1_0_1"/>
<dbReference type="InterPro" id="IPR046676">
    <property type="entry name" value="DUF6546"/>
</dbReference>
<accession>W9PM94</accession>
<dbReference type="SUPFAM" id="SSF81383">
    <property type="entry name" value="F-box domain"/>
    <property type="match status" value="1"/>
</dbReference>
<evidence type="ECO:0000313" key="2">
    <source>
        <dbReference type="EMBL" id="EXA44156.1"/>
    </source>
</evidence>
<organism evidence="2">
    <name type="scientific">Fusarium oxysporum f. sp. pisi HDV247</name>
    <dbReference type="NCBI Taxonomy" id="1080344"/>
    <lineage>
        <taxon>Eukaryota</taxon>
        <taxon>Fungi</taxon>
        <taxon>Dikarya</taxon>
        <taxon>Ascomycota</taxon>
        <taxon>Pezizomycotina</taxon>
        <taxon>Sordariomycetes</taxon>
        <taxon>Hypocreomycetidae</taxon>
        <taxon>Hypocreales</taxon>
        <taxon>Nectriaceae</taxon>
        <taxon>Fusarium</taxon>
        <taxon>Fusarium oxysporum species complex</taxon>
    </lineage>
</organism>
<reference evidence="2" key="1">
    <citation type="submission" date="2011-10" db="EMBL/GenBank/DDBJ databases">
        <title>The Genome Sequence of Fusarium oxysporum HDV247.</title>
        <authorList>
            <consortium name="The Broad Institute Genome Sequencing Platform"/>
            <person name="Ma L.-J."/>
            <person name="Gale L.R."/>
            <person name="Schwartz D.C."/>
            <person name="Zhou S."/>
            <person name="Corby-Kistler H."/>
            <person name="Young S.K."/>
            <person name="Zeng Q."/>
            <person name="Gargeya S."/>
            <person name="Fitzgerald M."/>
            <person name="Haas B."/>
            <person name="Abouelleil A."/>
            <person name="Alvarado L."/>
            <person name="Arachchi H.M."/>
            <person name="Berlin A."/>
            <person name="Brown A."/>
            <person name="Chapman S.B."/>
            <person name="Chen Z."/>
            <person name="Dunbar C."/>
            <person name="Freedman E."/>
            <person name="Gearin G."/>
            <person name="Goldberg J."/>
            <person name="Griggs A."/>
            <person name="Gujja S."/>
            <person name="Heiman D."/>
            <person name="Howarth C."/>
            <person name="Larson L."/>
            <person name="Lui A."/>
            <person name="MacDonald P.J.P."/>
            <person name="Montmayeur A."/>
            <person name="Murphy C."/>
            <person name="Neiman D."/>
            <person name="Pearson M."/>
            <person name="Priest M."/>
            <person name="Roberts A."/>
            <person name="Saif S."/>
            <person name="Shea T."/>
            <person name="Shenoy N."/>
            <person name="Sisk P."/>
            <person name="Stolte C."/>
            <person name="Sykes S."/>
            <person name="Wortman J."/>
            <person name="Nusbaum C."/>
            <person name="Birren B."/>
        </authorList>
    </citation>
    <scope>NUCLEOTIDE SEQUENCE [LARGE SCALE GENOMIC DNA]</scope>
    <source>
        <strain evidence="2">HDV247</strain>
    </source>
</reference>
<sequence>MTRWSSLPTEIRCMILETLTAHKSIAPYASVSTEWRDFIETKTFAHLRLHPLCLDHLEQLDDHHRGRIEHLWLNIELNRYTCRSCRTRESLTLSYSIAKILNEAITRLFSILTTWRESLTLELNAYCPSDSEHWFKNSYFGAPGEDKFECQPHSADPIHDPEHGWSRGRVTKAPPDDALRRPFGQVSELKFRQSLPSVHAVTKFVVRRQCRQQFNPETLQYLWSKLPNLEEISYEPWQSHLNIAQQVSDIGNLPESVKKVTIFEDFNENFLELFALGRGLFSNLNPERVRLPYHFLGTVFAARSRQLEHLSVAFMIDARHFFDASQPNWRWPQLQTLTLTARAIAKANACQTNKLLQTAAQAALNMPELQTLTMWHGERGEACAFTYRRKHGSIHWQGTRDLKLESQTIGAWEKVTMKYAERVLTADKKLFMEDITSHGDAVHYLGLHHVVDRVSLQQIRAENRVSWL</sequence>
<reference evidence="2" key="2">
    <citation type="submission" date="2012-05" db="EMBL/GenBank/DDBJ databases">
        <title>Annotation of the Genome Sequence of Fusarium oxysporum HDV247.</title>
        <authorList>
            <consortium name="The Broad Institute Genomics Platform"/>
            <person name="Ma L.-J."/>
            <person name="Corby-Kistler H."/>
            <person name="Broz K."/>
            <person name="Gale L.R."/>
            <person name="Jonkers W."/>
            <person name="O'Donnell K."/>
            <person name="Ploetz R."/>
            <person name="Steinberg C."/>
            <person name="Schwartz D.C."/>
            <person name="VanEtten H."/>
            <person name="Zhou S."/>
            <person name="Young S.K."/>
            <person name="Zeng Q."/>
            <person name="Gargeya S."/>
            <person name="Fitzgerald M."/>
            <person name="Abouelleil A."/>
            <person name="Alvarado L."/>
            <person name="Chapman S.B."/>
            <person name="Gainer-Dewar J."/>
            <person name="Goldberg J."/>
            <person name="Griggs A."/>
            <person name="Gujja S."/>
            <person name="Hansen M."/>
            <person name="Howarth C."/>
            <person name="Imamovic A."/>
            <person name="Ireland A."/>
            <person name="Larimer J."/>
            <person name="McCowan C."/>
            <person name="Murphy C."/>
            <person name="Pearson M."/>
            <person name="Poon T.W."/>
            <person name="Priest M."/>
            <person name="Roberts A."/>
            <person name="Saif S."/>
            <person name="Shea T."/>
            <person name="Sykes S."/>
            <person name="Wortman J."/>
            <person name="Nusbaum C."/>
            <person name="Birren B."/>
        </authorList>
    </citation>
    <scope>NUCLEOTIDE SEQUENCE</scope>
    <source>
        <strain evidence="2">HDV247</strain>
    </source>
</reference>
<dbReference type="Proteomes" id="UP000030751">
    <property type="component" value="Unassembled WGS sequence"/>
</dbReference>
<gene>
    <name evidence="2" type="ORF">FOVG_05659</name>
</gene>
<dbReference type="Pfam" id="PF20183">
    <property type="entry name" value="DUF6546"/>
    <property type="match status" value="1"/>
</dbReference>
<dbReference type="AlphaFoldDB" id="W9PM94"/>
<protein>
    <recommendedName>
        <fullName evidence="1">DUF6546 domain-containing protein</fullName>
    </recommendedName>
</protein>
<dbReference type="InterPro" id="IPR036047">
    <property type="entry name" value="F-box-like_dom_sf"/>
</dbReference>